<proteinExistence type="predicted"/>
<dbReference type="InterPro" id="IPR039424">
    <property type="entry name" value="SBP_5"/>
</dbReference>
<dbReference type="GO" id="GO:1904680">
    <property type="term" value="F:peptide transmembrane transporter activity"/>
    <property type="evidence" value="ECO:0007669"/>
    <property type="project" value="TreeGrafter"/>
</dbReference>
<dbReference type="PANTHER" id="PTHR30290">
    <property type="entry name" value="PERIPLASMIC BINDING COMPONENT OF ABC TRANSPORTER"/>
    <property type="match status" value="1"/>
</dbReference>
<dbReference type="Proteomes" id="UP000503540">
    <property type="component" value="Chromosome"/>
</dbReference>
<feature type="signal peptide" evidence="2">
    <location>
        <begin position="1"/>
        <end position="26"/>
    </location>
</feature>
<evidence type="ECO:0000313" key="5">
    <source>
        <dbReference type="Proteomes" id="UP000503540"/>
    </source>
</evidence>
<evidence type="ECO:0000313" key="4">
    <source>
        <dbReference type="EMBL" id="QIS14498.1"/>
    </source>
</evidence>
<dbReference type="GO" id="GO:0042597">
    <property type="term" value="C:periplasmic space"/>
    <property type="evidence" value="ECO:0007669"/>
    <property type="project" value="UniProtKB-ARBA"/>
</dbReference>
<dbReference type="KEGG" id="nah:F5544_33310"/>
<feature type="domain" description="Solute-binding protein family 5" evidence="3">
    <location>
        <begin position="94"/>
        <end position="459"/>
    </location>
</feature>
<keyword evidence="5" id="KW-1185">Reference proteome</keyword>
<gene>
    <name evidence="4" type="ORF">F5544_33310</name>
</gene>
<evidence type="ECO:0000259" key="3">
    <source>
        <dbReference type="Pfam" id="PF00496"/>
    </source>
</evidence>
<organism evidence="4 5">
    <name type="scientific">Nocardia arthritidis</name>
    <dbReference type="NCBI Taxonomy" id="228602"/>
    <lineage>
        <taxon>Bacteria</taxon>
        <taxon>Bacillati</taxon>
        <taxon>Actinomycetota</taxon>
        <taxon>Actinomycetes</taxon>
        <taxon>Mycobacteriales</taxon>
        <taxon>Nocardiaceae</taxon>
        <taxon>Nocardia</taxon>
    </lineage>
</organism>
<dbReference type="PIRSF" id="PIRSF002741">
    <property type="entry name" value="MppA"/>
    <property type="match status" value="1"/>
</dbReference>
<reference evidence="4 5" key="1">
    <citation type="journal article" date="2019" name="ACS Chem. Biol.">
        <title>Identification and Mobilization of a Cryptic Antibiotic Biosynthesis Gene Locus from a Human-Pathogenic Nocardia Isolate.</title>
        <authorList>
            <person name="Herisse M."/>
            <person name="Ishida K."/>
            <person name="Porter J.L."/>
            <person name="Howden B."/>
            <person name="Hertweck C."/>
            <person name="Stinear T.P."/>
            <person name="Pidot S.J."/>
        </authorList>
    </citation>
    <scope>NUCLEOTIDE SEQUENCE [LARGE SCALE GENOMIC DNA]</scope>
    <source>
        <strain evidence="4 5">AUSMDU00012717</strain>
    </source>
</reference>
<sequence>MLIRFTRMAALVVAAAMFAACAPAHQAPEVATAHTDDFGTPVGTRPVRQGGDLVMGLSNDPDRLDPSTSSSLYMRYVMTAVCEKLYDVDLAGRIVPQLATALPDISSDGLTVTIPVRTGIKFADGTAFDAQAVQTSLERHLTMKGSQRTGEMGPVDGVELVDATHVAIKYRQPFAPITAALADRAGMIMSPAALKEKGDNFGDRPVCVGPFKFVDRVPGVSITVARDPLYYNAQNVHLDTITYKIMTDASARAASLRSGEIQVADTMSPQDIDALAKDPQLHVLQTGSLGYQGLTINIGNVDGVGKPTKQIETPLAKDPRVRMALSLSIDRNKLVHTAWKDWYESACSPISPSSPFATRTSTACPVFDPEAAKKLLTEAGVQMPYPIAMHVMNIPDQLNYARALQASAAQGGFDIRLIPTDYPTLLDMQKRGNYETLFLGWSGRIDPDANTSRMLTTGSTGNYGGFSNATLDELLSAAASSTNTAQRAALYEQAMQVIHRENPYLYTYRIRSLTVHSTKVTGIEVYADGAVRLGNAAYVTDWKG</sequence>
<dbReference type="Gene3D" id="3.10.105.10">
    <property type="entry name" value="Dipeptide-binding Protein, Domain 3"/>
    <property type="match status" value="1"/>
</dbReference>
<dbReference type="GO" id="GO:0043190">
    <property type="term" value="C:ATP-binding cassette (ABC) transporter complex"/>
    <property type="evidence" value="ECO:0007669"/>
    <property type="project" value="InterPro"/>
</dbReference>
<feature type="chain" id="PRO_5026050438" evidence="2">
    <location>
        <begin position="27"/>
        <end position="544"/>
    </location>
</feature>
<dbReference type="InterPro" id="IPR000914">
    <property type="entry name" value="SBP_5_dom"/>
</dbReference>
<dbReference type="Gene3D" id="3.40.190.10">
    <property type="entry name" value="Periplasmic binding protein-like II"/>
    <property type="match status" value="1"/>
</dbReference>
<dbReference type="PANTHER" id="PTHR30290:SF38">
    <property type="entry name" value="D,D-DIPEPTIDE-BINDING PERIPLASMIC PROTEIN DDPA-RELATED"/>
    <property type="match status" value="1"/>
</dbReference>
<protein>
    <submittedName>
        <fullName evidence="4">ABC transporter substrate-binding protein</fullName>
    </submittedName>
</protein>
<accession>A0A6G9YMR8</accession>
<dbReference type="SUPFAM" id="SSF53850">
    <property type="entry name" value="Periplasmic binding protein-like II"/>
    <property type="match status" value="1"/>
</dbReference>
<dbReference type="Gene3D" id="3.90.76.10">
    <property type="entry name" value="Dipeptide-binding Protein, Domain 1"/>
    <property type="match status" value="1"/>
</dbReference>
<dbReference type="InterPro" id="IPR030678">
    <property type="entry name" value="Peptide/Ni-bd"/>
</dbReference>
<evidence type="ECO:0000256" key="2">
    <source>
        <dbReference type="SAM" id="SignalP"/>
    </source>
</evidence>
<dbReference type="Pfam" id="PF00496">
    <property type="entry name" value="SBP_bac_5"/>
    <property type="match status" value="1"/>
</dbReference>
<name>A0A6G9YMR8_9NOCA</name>
<dbReference type="EMBL" id="CP046172">
    <property type="protein sequence ID" value="QIS14498.1"/>
    <property type="molecule type" value="Genomic_DNA"/>
</dbReference>
<evidence type="ECO:0000256" key="1">
    <source>
        <dbReference type="ARBA" id="ARBA00022729"/>
    </source>
</evidence>
<dbReference type="GO" id="GO:0015833">
    <property type="term" value="P:peptide transport"/>
    <property type="evidence" value="ECO:0007669"/>
    <property type="project" value="TreeGrafter"/>
</dbReference>
<dbReference type="AlphaFoldDB" id="A0A6G9YMR8"/>
<keyword evidence="1 2" id="KW-0732">Signal</keyword>
<dbReference type="RefSeq" id="WP_167476901.1">
    <property type="nucleotide sequence ID" value="NZ_CP046172.1"/>
</dbReference>
<dbReference type="PROSITE" id="PS51257">
    <property type="entry name" value="PROKAR_LIPOPROTEIN"/>
    <property type="match status" value="1"/>
</dbReference>